<accession>A0A3P7IMK0</accession>
<protein>
    <recommendedName>
        <fullName evidence="3">MULE transposase domain-containing protein</fullName>
    </recommendedName>
</protein>
<sequence length="125" mass="14031">MDKGQLYILHAVISGGIEVLLHHSMAGTKTYHIKTIYVPLLYAIARYKNVNTYKDIFGQLSGPIRDGRLRFILDYEKAAIRAAKETFPNADVQGCAFHQARNRKTGGLGLRQFIKEPKKIGAVMI</sequence>
<evidence type="ECO:0000313" key="1">
    <source>
        <dbReference type="EMBL" id="VDM69043.1"/>
    </source>
</evidence>
<name>A0A3P7IMK0_STRVU</name>
<dbReference type="Proteomes" id="UP000270094">
    <property type="component" value="Unassembled WGS sequence"/>
</dbReference>
<proteinExistence type="predicted"/>
<reference evidence="1 2" key="1">
    <citation type="submission" date="2018-11" db="EMBL/GenBank/DDBJ databases">
        <authorList>
            <consortium name="Pathogen Informatics"/>
        </authorList>
    </citation>
    <scope>NUCLEOTIDE SEQUENCE [LARGE SCALE GENOMIC DNA]</scope>
</reference>
<evidence type="ECO:0008006" key="3">
    <source>
        <dbReference type="Google" id="ProtNLM"/>
    </source>
</evidence>
<organism evidence="1 2">
    <name type="scientific">Strongylus vulgaris</name>
    <name type="common">Blood worm</name>
    <dbReference type="NCBI Taxonomy" id="40348"/>
    <lineage>
        <taxon>Eukaryota</taxon>
        <taxon>Metazoa</taxon>
        <taxon>Ecdysozoa</taxon>
        <taxon>Nematoda</taxon>
        <taxon>Chromadorea</taxon>
        <taxon>Rhabditida</taxon>
        <taxon>Rhabditina</taxon>
        <taxon>Rhabditomorpha</taxon>
        <taxon>Strongyloidea</taxon>
        <taxon>Strongylidae</taxon>
        <taxon>Strongylus</taxon>
    </lineage>
</organism>
<dbReference type="EMBL" id="UYYB01010901">
    <property type="protein sequence ID" value="VDM69043.1"/>
    <property type="molecule type" value="Genomic_DNA"/>
</dbReference>
<keyword evidence="2" id="KW-1185">Reference proteome</keyword>
<dbReference type="OrthoDB" id="5864342at2759"/>
<evidence type="ECO:0000313" key="2">
    <source>
        <dbReference type="Proteomes" id="UP000270094"/>
    </source>
</evidence>
<gene>
    <name evidence="1" type="ORF">SVUK_LOCUS4041</name>
</gene>
<dbReference type="AlphaFoldDB" id="A0A3P7IMK0"/>